<evidence type="ECO:0000256" key="5">
    <source>
        <dbReference type="ARBA" id="ARBA00022801"/>
    </source>
</evidence>
<dbReference type="RefSeq" id="WP_281042585.1">
    <property type="nucleotide sequence ID" value="NZ_JARYGZ010000001.1"/>
</dbReference>
<feature type="region of interest" description="Disordered" evidence="8">
    <location>
        <begin position="616"/>
        <end position="637"/>
    </location>
</feature>
<dbReference type="EMBL" id="JARYGZ010000001">
    <property type="protein sequence ID" value="MDH7637223.1"/>
    <property type="molecule type" value="Genomic_DNA"/>
</dbReference>
<dbReference type="InterPro" id="IPR019800">
    <property type="entry name" value="Glyco_hydro_3_AS"/>
</dbReference>
<name>A0ABT6MW33_9SPHN</name>
<dbReference type="InterPro" id="IPR001764">
    <property type="entry name" value="Glyco_hydro_3_N"/>
</dbReference>
<dbReference type="InterPro" id="IPR051915">
    <property type="entry name" value="Cellulose_Degrad_GH3"/>
</dbReference>
<dbReference type="InterPro" id="IPR026891">
    <property type="entry name" value="Fn3-like"/>
</dbReference>
<protein>
    <recommendedName>
        <fullName evidence="3">beta-glucosidase</fullName>
        <ecNumber evidence="3">3.2.1.21</ecNumber>
    </recommendedName>
</protein>
<evidence type="ECO:0000256" key="3">
    <source>
        <dbReference type="ARBA" id="ARBA00012744"/>
    </source>
</evidence>
<evidence type="ECO:0000256" key="4">
    <source>
        <dbReference type="ARBA" id="ARBA00022729"/>
    </source>
</evidence>
<dbReference type="GO" id="GO:0016787">
    <property type="term" value="F:hydrolase activity"/>
    <property type="evidence" value="ECO:0007669"/>
    <property type="project" value="UniProtKB-KW"/>
</dbReference>
<feature type="domain" description="Fibronectin type III-like" evidence="9">
    <location>
        <begin position="693"/>
        <end position="762"/>
    </location>
</feature>
<keyword evidence="4" id="KW-0732">Signal</keyword>
<dbReference type="InterPro" id="IPR036962">
    <property type="entry name" value="Glyco_hydro_3_N_sf"/>
</dbReference>
<dbReference type="SMART" id="SM01217">
    <property type="entry name" value="Fn3_like"/>
    <property type="match status" value="1"/>
</dbReference>
<dbReference type="SUPFAM" id="SSF52279">
    <property type="entry name" value="Beta-D-glucan exohydrolase, C-terminal domain"/>
    <property type="match status" value="1"/>
</dbReference>
<dbReference type="InterPro" id="IPR017853">
    <property type="entry name" value="GH"/>
</dbReference>
<dbReference type="Gene3D" id="3.20.20.300">
    <property type="entry name" value="Glycoside hydrolase, family 3, N-terminal domain"/>
    <property type="match status" value="1"/>
</dbReference>
<dbReference type="PANTHER" id="PTHR30620">
    <property type="entry name" value="PERIPLASMIC BETA-GLUCOSIDASE-RELATED"/>
    <property type="match status" value="1"/>
</dbReference>
<dbReference type="PROSITE" id="PS51318">
    <property type="entry name" value="TAT"/>
    <property type="match status" value="1"/>
</dbReference>
<evidence type="ECO:0000313" key="11">
    <source>
        <dbReference type="Proteomes" id="UP001160625"/>
    </source>
</evidence>
<dbReference type="Pfam" id="PF14310">
    <property type="entry name" value="Fn3-like"/>
    <property type="match status" value="1"/>
</dbReference>
<gene>
    <name evidence="10" type="ORF">QGN17_00640</name>
</gene>
<evidence type="ECO:0000313" key="10">
    <source>
        <dbReference type="EMBL" id="MDH7637223.1"/>
    </source>
</evidence>
<dbReference type="InterPro" id="IPR013783">
    <property type="entry name" value="Ig-like_fold"/>
</dbReference>
<dbReference type="InterPro" id="IPR006311">
    <property type="entry name" value="TAT_signal"/>
</dbReference>
<evidence type="ECO:0000256" key="8">
    <source>
        <dbReference type="SAM" id="MobiDB-lite"/>
    </source>
</evidence>
<reference evidence="10" key="1">
    <citation type="submission" date="2023-04" db="EMBL/GenBank/DDBJ databases">
        <title>Sphingomonas sp. MAHUQ-71 isolated from rice field.</title>
        <authorList>
            <person name="Huq M.A."/>
        </authorList>
    </citation>
    <scope>NUCLEOTIDE SEQUENCE</scope>
    <source>
        <strain evidence="10">MAHUQ-71</strain>
    </source>
</reference>
<keyword evidence="5 7" id="KW-0378">Hydrolase</keyword>
<dbReference type="PROSITE" id="PS00775">
    <property type="entry name" value="GLYCOSYL_HYDROL_F3"/>
    <property type="match status" value="1"/>
</dbReference>
<proteinExistence type="inferred from homology"/>
<evidence type="ECO:0000256" key="6">
    <source>
        <dbReference type="ARBA" id="ARBA00023295"/>
    </source>
</evidence>
<organism evidence="10 11">
    <name type="scientific">Sphingomonas oryzagri</name>
    <dbReference type="NCBI Taxonomy" id="3042314"/>
    <lineage>
        <taxon>Bacteria</taxon>
        <taxon>Pseudomonadati</taxon>
        <taxon>Pseudomonadota</taxon>
        <taxon>Alphaproteobacteria</taxon>
        <taxon>Sphingomonadales</taxon>
        <taxon>Sphingomonadaceae</taxon>
        <taxon>Sphingomonas</taxon>
    </lineage>
</organism>
<dbReference type="PANTHER" id="PTHR30620:SF16">
    <property type="entry name" value="LYSOSOMAL BETA GLUCOSIDASE"/>
    <property type="match status" value="1"/>
</dbReference>
<evidence type="ECO:0000256" key="1">
    <source>
        <dbReference type="ARBA" id="ARBA00000448"/>
    </source>
</evidence>
<dbReference type="Gene3D" id="2.60.40.10">
    <property type="entry name" value="Immunoglobulins"/>
    <property type="match status" value="1"/>
</dbReference>
<dbReference type="PRINTS" id="PR00133">
    <property type="entry name" value="GLHYDRLASE3"/>
</dbReference>
<dbReference type="Pfam" id="PF01915">
    <property type="entry name" value="Glyco_hydro_3_C"/>
    <property type="match status" value="1"/>
</dbReference>
<dbReference type="Proteomes" id="UP001160625">
    <property type="component" value="Unassembled WGS sequence"/>
</dbReference>
<dbReference type="EC" id="3.2.1.21" evidence="3"/>
<evidence type="ECO:0000256" key="7">
    <source>
        <dbReference type="RuleBase" id="RU361161"/>
    </source>
</evidence>
<keyword evidence="6 7" id="KW-0326">Glycosidase</keyword>
<dbReference type="Pfam" id="PF00933">
    <property type="entry name" value="Glyco_hydro_3"/>
    <property type="match status" value="1"/>
</dbReference>
<accession>A0ABT6MW33</accession>
<sequence length="773" mass="81269">MAGASDAAGAATDGEKDVSGIGRRTLLAGAGAAGLASRAFGFALGPSQAPSVAAPGFIDGLIARMTLEEKAGQLSIMASAIGGGAATKLNPITDTASVSEQLADARAGRISGIFNGQGADWHRKLQTEAVKSRLGIPMLFAADVIHGMRTVFPVPLGEAASFDPGLAMRTARAAATEASAAGIALTFAPMVDIARDQRWGRGVEAAGEDVLVGQRFAAARVKGFQGEGLDRDDAVASCAKHFAAYGAGEAGLDYNSVDISEHTLRETYFPPFQAALGAGAASIMPSFNEINGVPSSGNHWLLSDVLRGEWNFRGLVISDYTADEEMIAAGFAKDGRDAAKKAILAGLDMSMQSGLYQKYLPGLVKAGEVPMARVDEAVRRVLELKAQLGLFADPFNRLPPGREQQRILTPIARDLSREAAQKSIVLLRNQGGILPLKADGAQKIALIGPFAAGQHDLIGPWNVYGDDAQAIDLATGMRAAMRDPSRLSVTPGSDVEKPIPGGIDAALAAAQAADLVVLAIGESQEMSGEAQSRTEVVLPWPQQRLAEAVAATGKPVIVLLKNGRALALEGAVLDAQAILVTWFLGSETGHALADILFGTVCPSGRLPVSFPYESGQEPLHYDHKPTGRPAPDGPRQPYKAQYRTAPDGARFPFGHGLTYGKIDYTGLDVGKPAGEGLIVSATIRNSGDRAAEEVVQLYVHPRVSTITQPVRRLIDWRRVNLAPGGSENVEFTITREMLMRLGPDLKPMAETGTIDVWIAPSAEDGLKGSFELT</sequence>
<dbReference type="InterPro" id="IPR036881">
    <property type="entry name" value="Glyco_hydro_3_C_sf"/>
</dbReference>
<comment type="caution">
    <text evidence="10">The sequence shown here is derived from an EMBL/GenBank/DDBJ whole genome shotgun (WGS) entry which is preliminary data.</text>
</comment>
<dbReference type="SUPFAM" id="SSF51445">
    <property type="entry name" value="(Trans)glycosidases"/>
    <property type="match status" value="1"/>
</dbReference>
<comment type="catalytic activity">
    <reaction evidence="1">
        <text>Hydrolysis of terminal, non-reducing beta-D-glucosyl residues with release of beta-D-glucose.</text>
        <dbReference type="EC" id="3.2.1.21"/>
    </reaction>
</comment>
<dbReference type="InterPro" id="IPR002772">
    <property type="entry name" value="Glyco_hydro_3_C"/>
</dbReference>
<evidence type="ECO:0000256" key="2">
    <source>
        <dbReference type="ARBA" id="ARBA00005336"/>
    </source>
</evidence>
<dbReference type="Gene3D" id="3.40.50.1700">
    <property type="entry name" value="Glycoside hydrolase family 3 C-terminal domain"/>
    <property type="match status" value="1"/>
</dbReference>
<evidence type="ECO:0000259" key="9">
    <source>
        <dbReference type="SMART" id="SM01217"/>
    </source>
</evidence>
<keyword evidence="11" id="KW-1185">Reference proteome</keyword>
<comment type="similarity">
    <text evidence="2 7">Belongs to the glycosyl hydrolase 3 family.</text>
</comment>